<protein>
    <submittedName>
        <fullName evidence="2">Uncharacterized protein</fullName>
    </submittedName>
</protein>
<reference evidence="2" key="1">
    <citation type="submission" date="2021-02" db="EMBL/GenBank/DDBJ databases">
        <authorList>
            <person name="Dougan E. K."/>
            <person name="Rhodes N."/>
            <person name="Thang M."/>
            <person name="Chan C."/>
        </authorList>
    </citation>
    <scope>NUCLEOTIDE SEQUENCE</scope>
</reference>
<accession>A0A813JYY8</accession>
<feature type="transmembrane region" description="Helical" evidence="1">
    <location>
        <begin position="66"/>
        <end position="94"/>
    </location>
</feature>
<feature type="transmembrane region" description="Helical" evidence="1">
    <location>
        <begin position="106"/>
        <end position="130"/>
    </location>
</feature>
<name>A0A813JYY8_POLGL</name>
<feature type="transmembrane region" description="Helical" evidence="1">
    <location>
        <begin position="142"/>
        <end position="164"/>
    </location>
</feature>
<dbReference type="EMBL" id="CAJNNW010027674">
    <property type="protein sequence ID" value="CAE8692608.1"/>
    <property type="molecule type" value="Genomic_DNA"/>
</dbReference>
<keyword evidence="1" id="KW-0472">Membrane</keyword>
<keyword evidence="1" id="KW-0812">Transmembrane</keyword>
<gene>
    <name evidence="2" type="ORF">PGLA2088_LOCUS27961</name>
</gene>
<dbReference type="AlphaFoldDB" id="A0A813JYY8"/>
<feature type="transmembrane region" description="Helical" evidence="1">
    <location>
        <begin position="176"/>
        <end position="196"/>
    </location>
</feature>
<evidence type="ECO:0000313" key="2">
    <source>
        <dbReference type="EMBL" id="CAE8692608.1"/>
    </source>
</evidence>
<sequence>MEPSQVKKAPVVVDDSGQVPDGEEFQIDSCGEKEVGCSAIGLPGNAYSAAMVVSLVSFDGSIASKLIYFIPLYLGAVIALLCQGGTSYGIWLVIGESDRGCEEGDVWVRLACLTVFHASVVDAHTSFLQVSDTAFAKVLEEFALYALLLIPKVVIFVLLLYCGAGYVLHANSNEDLVLNSVAMLFVVDIPDIVYAFTTTSDVKATIDNMPPLGFFEEDLVSNPEVYYFEALYPLCSFVVAGGVLSGMFGIWC</sequence>
<keyword evidence="1" id="KW-1133">Transmembrane helix</keyword>
<evidence type="ECO:0000256" key="1">
    <source>
        <dbReference type="SAM" id="Phobius"/>
    </source>
</evidence>
<dbReference type="Proteomes" id="UP000626109">
    <property type="component" value="Unassembled WGS sequence"/>
</dbReference>
<comment type="caution">
    <text evidence="2">The sequence shown here is derived from an EMBL/GenBank/DDBJ whole genome shotgun (WGS) entry which is preliminary data.</text>
</comment>
<proteinExistence type="predicted"/>
<evidence type="ECO:0000313" key="3">
    <source>
        <dbReference type="Proteomes" id="UP000626109"/>
    </source>
</evidence>
<organism evidence="2 3">
    <name type="scientific">Polarella glacialis</name>
    <name type="common">Dinoflagellate</name>
    <dbReference type="NCBI Taxonomy" id="89957"/>
    <lineage>
        <taxon>Eukaryota</taxon>
        <taxon>Sar</taxon>
        <taxon>Alveolata</taxon>
        <taxon>Dinophyceae</taxon>
        <taxon>Suessiales</taxon>
        <taxon>Suessiaceae</taxon>
        <taxon>Polarella</taxon>
    </lineage>
</organism>
<feature type="transmembrane region" description="Helical" evidence="1">
    <location>
        <begin position="230"/>
        <end position="251"/>
    </location>
</feature>